<dbReference type="PANTHER" id="PTHR47572">
    <property type="entry name" value="LIPOPROTEIN-RELATED"/>
    <property type="match status" value="1"/>
</dbReference>
<keyword evidence="1" id="KW-0732">Signal</keyword>
<dbReference type="KEGG" id="aswu:HUW51_16835"/>
<dbReference type="Gene3D" id="2.120.10.30">
    <property type="entry name" value="TolB, C-terminal domain"/>
    <property type="match status" value="1"/>
</dbReference>
<feature type="chain" id="PRO_5029002120" description="SMP-30/gluconolactonase/LRE family protein" evidence="1">
    <location>
        <begin position="19"/>
        <end position="312"/>
    </location>
</feature>
<evidence type="ECO:0008006" key="4">
    <source>
        <dbReference type="Google" id="ProtNLM"/>
    </source>
</evidence>
<gene>
    <name evidence="2" type="ORF">HUW51_16835</name>
</gene>
<accession>A0A7G7GAX2</accession>
<evidence type="ECO:0000256" key="1">
    <source>
        <dbReference type="SAM" id="SignalP"/>
    </source>
</evidence>
<dbReference type="InterPro" id="IPR051262">
    <property type="entry name" value="SMP-30/CGR1_Lactonase"/>
</dbReference>
<evidence type="ECO:0000313" key="3">
    <source>
        <dbReference type="Proteomes" id="UP000515237"/>
    </source>
</evidence>
<name>A0A7G7GAX2_9BACT</name>
<dbReference type="InterPro" id="IPR011042">
    <property type="entry name" value="6-blade_b-propeller_TolB-like"/>
</dbReference>
<feature type="signal peptide" evidence="1">
    <location>
        <begin position="1"/>
        <end position="18"/>
    </location>
</feature>
<dbReference type="Proteomes" id="UP000515237">
    <property type="component" value="Chromosome"/>
</dbReference>
<keyword evidence="3" id="KW-1185">Reference proteome</keyword>
<dbReference type="AlphaFoldDB" id="A0A7G7GAX2"/>
<dbReference type="RefSeq" id="WP_185270787.1">
    <property type="nucleotide sequence ID" value="NZ_CP055156.1"/>
</dbReference>
<reference evidence="2 3" key="1">
    <citation type="journal article" date="2018" name="Int. J. Syst. Evol. Microbiol.">
        <title>Adhaeribacter swui sp. nov., isolated from wet mud.</title>
        <authorList>
            <person name="Kim D.U."/>
            <person name="Kim K.W."/>
            <person name="Kang M.S."/>
            <person name="Kim J.Y."/>
            <person name="Jang J.H."/>
            <person name="Kim M.K."/>
        </authorList>
    </citation>
    <scope>NUCLEOTIDE SEQUENCE [LARGE SCALE GENOMIC DNA]</scope>
    <source>
        <strain evidence="2 3">KCTC 52873</strain>
    </source>
</reference>
<dbReference type="PROSITE" id="PS51257">
    <property type="entry name" value="PROKAR_LIPOPROTEIN"/>
    <property type="match status" value="1"/>
</dbReference>
<protein>
    <recommendedName>
        <fullName evidence="4">SMP-30/gluconolactonase/LRE family protein</fullName>
    </recommendedName>
</protein>
<evidence type="ECO:0000313" key="2">
    <source>
        <dbReference type="EMBL" id="QNF34306.1"/>
    </source>
</evidence>
<organism evidence="2 3">
    <name type="scientific">Adhaeribacter swui</name>
    <dbReference type="NCBI Taxonomy" id="2086471"/>
    <lineage>
        <taxon>Bacteria</taxon>
        <taxon>Pseudomonadati</taxon>
        <taxon>Bacteroidota</taxon>
        <taxon>Cytophagia</taxon>
        <taxon>Cytophagales</taxon>
        <taxon>Hymenobacteraceae</taxon>
        <taxon>Adhaeribacter</taxon>
    </lineage>
</organism>
<dbReference type="PANTHER" id="PTHR47572:SF4">
    <property type="entry name" value="LACTONASE DRP35"/>
    <property type="match status" value="1"/>
</dbReference>
<sequence length="312" mass="34195">MKKLLFALFLISGTFACSDDDNDMDDIEVEQETYAIPGDTFYPEGIAFHQKSGDFFTGSTTNGDIVRVDAEDGDVTLFASGSQQNRAAATGMKIDPKDRLWVCGGASNTIQVLDIRGMLIKSWNTSTLFGSGFINDCVYDNTHIYFTDSNVQKIYRTNVTLDAPDEMEEWLTFTNSEIPYATGINANGIVNTPDNKYLIMVVSNSGKLYRIDKASKAIQEIALDAPVTAGDGLYLNGNVLYVSRNATNQIFPVTLNNEYTQGTLGAGFGTNLLFNTTLDKAGNYFLVVNGQLNRRVTNNPVLPFTVSRVAIP</sequence>
<dbReference type="EMBL" id="CP055156">
    <property type="protein sequence ID" value="QNF34306.1"/>
    <property type="molecule type" value="Genomic_DNA"/>
</dbReference>
<dbReference type="SUPFAM" id="SSF63829">
    <property type="entry name" value="Calcium-dependent phosphotriesterase"/>
    <property type="match status" value="1"/>
</dbReference>
<proteinExistence type="predicted"/>